<dbReference type="InterPro" id="IPR042266">
    <property type="entry name" value="PPPDE_sf"/>
</dbReference>
<dbReference type="InterPro" id="IPR013535">
    <property type="entry name" value="PUL_dom"/>
</dbReference>
<dbReference type="OMA" id="VTLQMAC"/>
<dbReference type="OrthoDB" id="21221at2759"/>
<dbReference type="AlphaFoldDB" id="G4TGE0"/>
<dbReference type="InterPro" id="IPR008580">
    <property type="entry name" value="PPPDE_dom"/>
</dbReference>
<comment type="caution">
    <text evidence="7">The sequence shown here is derived from an EMBL/GenBank/DDBJ whole genome shotgun (WGS) entry which is preliminary data.</text>
</comment>
<evidence type="ECO:0000256" key="3">
    <source>
        <dbReference type="ARBA" id="ARBA00022801"/>
    </source>
</evidence>
<dbReference type="Gene3D" id="3.90.1720.30">
    <property type="entry name" value="PPPDE domains"/>
    <property type="match status" value="1"/>
</dbReference>
<dbReference type="PROSITE" id="PS00194">
    <property type="entry name" value="THIOREDOXIN_1"/>
    <property type="match status" value="1"/>
</dbReference>
<dbReference type="InterPro" id="IPR036249">
    <property type="entry name" value="Thioredoxin-like_sf"/>
</dbReference>
<keyword evidence="8" id="KW-1185">Reference proteome</keyword>
<dbReference type="Pfam" id="PF05903">
    <property type="entry name" value="Peptidase_C97"/>
    <property type="match status" value="1"/>
</dbReference>
<dbReference type="Pfam" id="PF08324">
    <property type="entry name" value="PUL"/>
    <property type="match status" value="1"/>
</dbReference>
<comment type="similarity">
    <text evidence="1">Belongs to the DeSI family.</text>
</comment>
<dbReference type="Gene3D" id="1.25.10.10">
    <property type="entry name" value="Leucine-rich Repeat Variant"/>
    <property type="match status" value="1"/>
</dbReference>
<evidence type="ECO:0008006" key="9">
    <source>
        <dbReference type="Google" id="ProtNLM"/>
    </source>
</evidence>
<name>G4TGE0_SERID</name>
<evidence type="ECO:0000259" key="5">
    <source>
        <dbReference type="PROSITE" id="PS51396"/>
    </source>
</evidence>
<dbReference type="InterPro" id="IPR011989">
    <property type="entry name" value="ARM-like"/>
</dbReference>
<dbReference type="CDD" id="cd02947">
    <property type="entry name" value="TRX_family"/>
    <property type="match status" value="1"/>
</dbReference>
<dbReference type="Pfam" id="PF00085">
    <property type="entry name" value="Thioredoxin"/>
    <property type="match status" value="1"/>
</dbReference>
<proteinExistence type="inferred from homology"/>
<feature type="domain" description="PUL" evidence="5">
    <location>
        <begin position="313"/>
        <end position="624"/>
    </location>
</feature>
<dbReference type="GO" id="GO:0008233">
    <property type="term" value="F:peptidase activity"/>
    <property type="evidence" value="ECO:0007669"/>
    <property type="project" value="UniProtKB-KW"/>
</dbReference>
<gene>
    <name evidence="7" type="ORF">PIIN_04322</name>
</gene>
<dbReference type="Gene3D" id="3.40.30.10">
    <property type="entry name" value="Glutaredoxin"/>
    <property type="match status" value="1"/>
</dbReference>
<dbReference type="InterPro" id="IPR013766">
    <property type="entry name" value="Thioredoxin_domain"/>
</dbReference>
<dbReference type="PROSITE" id="PS51858">
    <property type="entry name" value="PPPDE"/>
    <property type="match status" value="1"/>
</dbReference>
<dbReference type="SUPFAM" id="SSF52833">
    <property type="entry name" value="Thioredoxin-like"/>
    <property type="match status" value="1"/>
</dbReference>
<dbReference type="eggNOG" id="KOG0907">
    <property type="taxonomic scope" value="Eukaryota"/>
</dbReference>
<dbReference type="PROSITE" id="PS51352">
    <property type="entry name" value="THIOREDOXIN_2"/>
    <property type="match status" value="1"/>
</dbReference>
<keyword evidence="2" id="KW-0645">Protease</keyword>
<evidence type="ECO:0000259" key="4">
    <source>
        <dbReference type="PROSITE" id="PS51352"/>
    </source>
</evidence>
<dbReference type="PROSITE" id="PS51396">
    <property type="entry name" value="PUL"/>
    <property type="match status" value="1"/>
</dbReference>
<dbReference type="InterPro" id="IPR017937">
    <property type="entry name" value="Thioredoxin_CS"/>
</dbReference>
<keyword evidence="3" id="KW-0378">Hydrolase</keyword>
<reference evidence="7 8" key="1">
    <citation type="journal article" date="2011" name="PLoS Pathog.">
        <title>Endophytic Life Strategies Decoded by Genome and Transcriptome Analyses of the Mutualistic Root Symbiont Piriformospora indica.</title>
        <authorList>
            <person name="Zuccaro A."/>
            <person name="Lahrmann U."/>
            <person name="Guldener U."/>
            <person name="Langen G."/>
            <person name="Pfiffi S."/>
            <person name="Biedenkopf D."/>
            <person name="Wong P."/>
            <person name="Samans B."/>
            <person name="Grimm C."/>
            <person name="Basiewicz M."/>
            <person name="Murat C."/>
            <person name="Martin F."/>
            <person name="Kogel K.H."/>
        </authorList>
    </citation>
    <scope>NUCLEOTIDE SEQUENCE [LARGE SCALE GENOMIC DNA]</scope>
    <source>
        <strain evidence="7 8">DSM 11827</strain>
    </source>
</reference>
<feature type="domain" description="PPPDE" evidence="6">
    <location>
        <begin position="2"/>
        <end position="142"/>
    </location>
</feature>
<dbReference type="STRING" id="1109443.G4TGE0"/>
<evidence type="ECO:0000256" key="1">
    <source>
        <dbReference type="ARBA" id="ARBA00008140"/>
    </source>
</evidence>
<dbReference type="HOGENOM" id="CLU_033441_0_0_1"/>
<accession>G4TGE0</accession>
<evidence type="ECO:0000259" key="6">
    <source>
        <dbReference type="PROSITE" id="PS51858"/>
    </source>
</evidence>
<organism evidence="7 8">
    <name type="scientific">Serendipita indica (strain DSM 11827)</name>
    <name type="common">Root endophyte fungus</name>
    <name type="synonym">Piriformospora indica</name>
    <dbReference type="NCBI Taxonomy" id="1109443"/>
    <lineage>
        <taxon>Eukaryota</taxon>
        <taxon>Fungi</taxon>
        <taxon>Dikarya</taxon>
        <taxon>Basidiomycota</taxon>
        <taxon>Agaricomycotina</taxon>
        <taxon>Agaricomycetes</taxon>
        <taxon>Sebacinales</taxon>
        <taxon>Serendipitaceae</taxon>
        <taxon>Serendipita</taxon>
    </lineage>
</organism>
<dbReference type="GO" id="GO:0070646">
    <property type="term" value="P:protein modification by small protein removal"/>
    <property type="evidence" value="ECO:0007669"/>
    <property type="project" value="TreeGrafter"/>
</dbReference>
<dbReference type="SMART" id="SM01179">
    <property type="entry name" value="DUF862"/>
    <property type="match status" value="1"/>
</dbReference>
<evidence type="ECO:0000313" key="7">
    <source>
        <dbReference type="EMBL" id="CCA70383.1"/>
    </source>
</evidence>
<dbReference type="Proteomes" id="UP000007148">
    <property type="component" value="Unassembled WGS sequence"/>
</dbReference>
<dbReference type="EMBL" id="CAFZ01000081">
    <property type="protein sequence ID" value="CCA70383.1"/>
    <property type="molecule type" value="Genomic_DNA"/>
</dbReference>
<evidence type="ECO:0000313" key="8">
    <source>
        <dbReference type="Proteomes" id="UP000007148"/>
    </source>
</evidence>
<evidence type="ECO:0000256" key="2">
    <source>
        <dbReference type="ARBA" id="ARBA00022670"/>
    </source>
</evidence>
<dbReference type="eggNOG" id="KOG0324">
    <property type="taxonomic scope" value="Eukaryota"/>
</dbReference>
<dbReference type="GO" id="GO:0006508">
    <property type="term" value="P:proteolysis"/>
    <property type="evidence" value="ECO:0007669"/>
    <property type="project" value="UniProtKB-KW"/>
</dbReference>
<dbReference type="PANTHER" id="PTHR12378">
    <property type="entry name" value="DESUMOYLATING ISOPEPTIDASE"/>
    <property type="match status" value="1"/>
</dbReference>
<dbReference type="PANTHER" id="PTHR12378:SF7">
    <property type="entry name" value="DESUMOYLATING ISOPEPTIDASE 1"/>
    <property type="match status" value="1"/>
</dbReference>
<sequence>MATVQLYVYDLSRGMAAQLSQQLTGRYIEGIWHTSIVFHGKEWYYGAGIHNAPPGRTHLGPPLRILDLGISEIDEETFMEYISEMRSVYTPDAYHLLDFNCNSFTNDCAGFLTGGSIPDYIRDLPTDFLSTPFGQALRPTIDQMYRRGGPGQPPVQPANDIASQITRSVATNALGPTISSKETATLASPIQICTNNASFDILMQRHKAVIAFFTSQTCAPCKMVEPVFEELAHAKASPDVAFVKVDMSVGLGSQVGQAHNVRATPTFLFFLDGKKKHELKGANAPELRSQVNLLIYDAFPPHPHSKLTLRELRATSLNPILFTQIPKLDALSTKLLSAVETSPLPVADRGNTKEVIANGMIRSLSSIPNGKTPTANSTKVPETEFSNWTSVTVQLAAVLPPTDFFPLVDLWRLALLIPDVSTQLATSPIISLPTIFKISSESASSPDAKNLTLTALRLACNIFVNPVLTRRLLQSSPANDGSRPRDAITNLLVSALLSDVATVRVAAASLAFNIAAFLQAPLMQSLNRGMSGTPIKEDSLDDAEWEVELLSAVIEAIDREDNEDSLHRLVSCLGLLVHLSPHLAEIQPLLEVLQVKQTLVVKAQPDGPIKKENVKKLVKEVTNELC</sequence>
<dbReference type="InParanoid" id="G4TGE0"/>
<feature type="domain" description="Thioredoxin" evidence="4">
    <location>
        <begin position="163"/>
        <end position="296"/>
    </location>
</feature>
<protein>
    <recommendedName>
        <fullName evidence="9">Thioredoxin</fullName>
    </recommendedName>
</protein>